<feature type="transmembrane region" description="Helical" evidence="1">
    <location>
        <begin position="70"/>
        <end position="87"/>
    </location>
</feature>
<dbReference type="EMBL" id="BMLQ01000006">
    <property type="protein sequence ID" value="GGO46645.1"/>
    <property type="molecule type" value="Genomic_DNA"/>
</dbReference>
<evidence type="ECO:0000313" key="2">
    <source>
        <dbReference type="EMBL" id="GGO46645.1"/>
    </source>
</evidence>
<keyword evidence="1" id="KW-1133">Transmembrane helix</keyword>
<proteinExistence type="predicted"/>
<organism evidence="2 3">
    <name type="scientific">Citricoccus zhacaiensis</name>
    <dbReference type="NCBI Taxonomy" id="489142"/>
    <lineage>
        <taxon>Bacteria</taxon>
        <taxon>Bacillati</taxon>
        <taxon>Actinomycetota</taxon>
        <taxon>Actinomycetes</taxon>
        <taxon>Micrococcales</taxon>
        <taxon>Micrococcaceae</taxon>
        <taxon>Citricoccus</taxon>
    </lineage>
</organism>
<sequence>MPDGTPPAVEFHRCIRKYADDLLEEVERLEVAQRSGGGSAAEFTSSMVTDADRLLRRAYRRPTRPSKGEIAWRICVALALVGVGVATNNLDEWWGLVLFVASIGVSLTGTILDLVGERS</sequence>
<protein>
    <recommendedName>
        <fullName evidence="4">DUF3040 domain-containing protein</fullName>
    </recommendedName>
</protein>
<evidence type="ECO:0000256" key="1">
    <source>
        <dbReference type="SAM" id="Phobius"/>
    </source>
</evidence>
<keyword evidence="1" id="KW-0812">Transmembrane</keyword>
<reference evidence="3" key="1">
    <citation type="journal article" date="2019" name="Int. J. Syst. Evol. Microbiol.">
        <title>The Global Catalogue of Microorganisms (GCM) 10K type strain sequencing project: providing services to taxonomists for standard genome sequencing and annotation.</title>
        <authorList>
            <consortium name="The Broad Institute Genomics Platform"/>
            <consortium name="The Broad Institute Genome Sequencing Center for Infectious Disease"/>
            <person name="Wu L."/>
            <person name="Ma J."/>
        </authorList>
    </citation>
    <scope>NUCLEOTIDE SEQUENCE [LARGE SCALE GENOMIC DNA]</scope>
    <source>
        <strain evidence="3">CGMCC 1.7064</strain>
    </source>
</reference>
<gene>
    <name evidence="2" type="ORF">GCM10010977_22080</name>
</gene>
<keyword evidence="3" id="KW-1185">Reference proteome</keyword>
<keyword evidence="1" id="KW-0472">Membrane</keyword>
<accession>A0ABQ2M432</accession>
<comment type="caution">
    <text evidence="2">The sequence shown here is derived from an EMBL/GenBank/DDBJ whole genome shotgun (WGS) entry which is preliminary data.</text>
</comment>
<feature type="transmembrane region" description="Helical" evidence="1">
    <location>
        <begin position="93"/>
        <end position="115"/>
    </location>
</feature>
<name>A0ABQ2M432_9MICC</name>
<evidence type="ECO:0000313" key="3">
    <source>
        <dbReference type="Proteomes" id="UP000642509"/>
    </source>
</evidence>
<dbReference type="Proteomes" id="UP000642509">
    <property type="component" value="Unassembled WGS sequence"/>
</dbReference>
<evidence type="ECO:0008006" key="4">
    <source>
        <dbReference type="Google" id="ProtNLM"/>
    </source>
</evidence>